<dbReference type="Proteomes" id="UP000449547">
    <property type="component" value="Unassembled WGS sequence"/>
</dbReference>
<sequence length="223" mass="25256">MFAHLKKVITEKHEDIDILKHDRLYISRFPGRKYEIYDARKNLVGSIKPRGDLVISSDVPEAIGSQGYVVLDHKDELQLVVDMDDLTRVFAPTGNGKIKQLGVSNKDGHKYYLYSGDSKDSLTKFGYATDKMYTLNVYDIHDQLVAQLTETNDIPTSNKANFDVSFGEIENHLYRAVVLATLLSVDWFFYMGDQGGSFIKPVAQDIVDEEMGKLYTTNLKTSN</sequence>
<comment type="caution">
    <text evidence="1">The sequence shown here is derived from an EMBL/GenBank/DDBJ whole genome shotgun (WGS) entry which is preliminary data.</text>
</comment>
<organism evidence="1 2">
    <name type="scientific">Diutina rugosa</name>
    <name type="common">Yeast</name>
    <name type="synonym">Candida rugosa</name>
    <dbReference type="NCBI Taxonomy" id="5481"/>
    <lineage>
        <taxon>Eukaryota</taxon>
        <taxon>Fungi</taxon>
        <taxon>Dikarya</taxon>
        <taxon>Ascomycota</taxon>
        <taxon>Saccharomycotina</taxon>
        <taxon>Pichiomycetes</taxon>
        <taxon>Debaryomycetaceae</taxon>
        <taxon>Diutina</taxon>
    </lineage>
</organism>
<name>A0A642UTL6_DIURU</name>
<dbReference type="VEuPathDB" id="FungiDB:DIURU_003232"/>
<dbReference type="EMBL" id="SWFT01000102">
    <property type="protein sequence ID" value="KAA8901523.1"/>
    <property type="molecule type" value="Genomic_DNA"/>
</dbReference>
<protein>
    <submittedName>
        <fullName evidence="1">Uncharacterized protein</fullName>
    </submittedName>
</protein>
<reference evidence="1 2" key="1">
    <citation type="submission" date="2019-07" db="EMBL/GenBank/DDBJ databases">
        <title>Genome assembly of two rare yeast pathogens: Diutina rugosa and Trichomonascus ciferrii.</title>
        <authorList>
            <person name="Mixao V."/>
            <person name="Saus E."/>
            <person name="Hansen A."/>
            <person name="Lass-Flor C."/>
            <person name="Gabaldon T."/>
        </authorList>
    </citation>
    <scope>NUCLEOTIDE SEQUENCE [LARGE SCALE GENOMIC DNA]</scope>
    <source>
        <strain evidence="1 2">CBS 613</strain>
    </source>
</reference>
<dbReference type="AlphaFoldDB" id="A0A642UTL6"/>
<dbReference type="RefSeq" id="XP_034012004.1">
    <property type="nucleotide sequence ID" value="XM_034155972.1"/>
</dbReference>
<keyword evidence="2" id="KW-1185">Reference proteome</keyword>
<gene>
    <name evidence="1" type="ORF">DIURU_003232</name>
</gene>
<proteinExistence type="predicted"/>
<evidence type="ECO:0000313" key="2">
    <source>
        <dbReference type="Proteomes" id="UP000449547"/>
    </source>
</evidence>
<evidence type="ECO:0000313" key="1">
    <source>
        <dbReference type="EMBL" id="KAA8901523.1"/>
    </source>
</evidence>
<dbReference type="GeneID" id="54781883"/>
<accession>A0A642UTL6</accession>